<protein>
    <submittedName>
        <fullName evidence="1">Uncharacterized protein</fullName>
    </submittedName>
</protein>
<name>A0A249DZ66_9ENTR</name>
<dbReference type="OrthoDB" id="6559336at2"/>
<reference evidence="2" key="1">
    <citation type="submission" date="2016-06" db="EMBL/GenBank/DDBJ databases">
        <authorList>
            <person name="Chen W."/>
            <person name="Hasegawa D.K."/>
        </authorList>
    </citation>
    <scope>NUCLEOTIDE SEQUENCE [LARGE SCALE GENOMIC DNA]</scope>
    <source>
        <strain evidence="2">MEAM1</strain>
    </source>
</reference>
<dbReference type="Gene3D" id="3.30.2440.10">
    <property type="entry name" value="Secreted effector protein SifA"/>
    <property type="match status" value="1"/>
</dbReference>
<sequence>MMNLINTESAVKKVIAFYQLKQMAHPVYQNKFQAFIRPKKDGAYTFSFLIQDAIDEETFVYGNTEKDISDIKERELTNDSDLLDKNIPINCALNKVSYDDKLNKLKGISPANQKKIFLHLLDGKVKQKMAVYQSLAQKWILLQMKCFDYYNRPLCLLDSIDGINITSTTGAENEWIYDFAESINNIKINMQKAIAEEFSNEINKPVYLKSYDPHSQFDLSKTHI</sequence>
<organism evidence="1 2">
    <name type="scientific">Candidatus Hamiltonella defensa</name>
    <name type="common">Bemisia tabaci</name>
    <dbReference type="NCBI Taxonomy" id="672795"/>
    <lineage>
        <taxon>Bacteria</taxon>
        <taxon>Pseudomonadati</taxon>
        <taxon>Pseudomonadota</taxon>
        <taxon>Gammaproteobacteria</taxon>
        <taxon>Enterobacterales</taxon>
        <taxon>Enterobacteriaceae</taxon>
        <taxon>aphid secondary symbionts</taxon>
        <taxon>Candidatus Williamhamiltonella</taxon>
    </lineage>
</organism>
<dbReference type="Proteomes" id="UP000216438">
    <property type="component" value="Chromosome"/>
</dbReference>
<accession>A0A249DZ66</accession>
<evidence type="ECO:0000313" key="1">
    <source>
        <dbReference type="EMBL" id="ASX26072.1"/>
    </source>
</evidence>
<dbReference type="AlphaFoldDB" id="A0A249DZ66"/>
<dbReference type="RefSeq" id="WP_046492995.1">
    <property type="nucleotide sequence ID" value="NZ_CP016303.1"/>
</dbReference>
<proteinExistence type="predicted"/>
<evidence type="ECO:0000313" key="2">
    <source>
        <dbReference type="Proteomes" id="UP000216438"/>
    </source>
</evidence>
<gene>
    <name evidence="1" type="ORF">BA171_02855</name>
</gene>
<reference evidence="1 2" key="2">
    <citation type="submission" date="2017-09" db="EMBL/GenBank/DDBJ databases">
        <title>The genome of whitefly Bemisia tabaci, a global crop pest, provides novel insights into virus transmission, host adaptation and insecticide resistance.</title>
        <authorList>
            <person name="Kaur N."/>
            <person name="Kliot A."/>
            <person name="Pinheiro P.V."/>
            <person name="Luan J."/>
            <person name="Zheng Y."/>
            <person name="Liu W."/>
            <person name="Sun H."/>
            <person name="Yang X."/>
            <person name="Xu Y."/>
            <person name="Luo Y."/>
            <person name="Kruse A."/>
            <person name="Fisher T.W."/>
            <person name="Nelson D.R."/>
            <person name="Elimelech M."/>
            <person name="MacCoss M."/>
            <person name="Johnson R."/>
            <person name="Cohen E."/>
            <person name="Hunter W.B."/>
            <person name="Brown J.K."/>
            <person name="Jander G."/>
            <person name="Cilia M."/>
            <person name="Douglas A.E."/>
            <person name="Ghanim M."/>
            <person name="Simmons A.M."/>
            <person name="Wintermantel W.M."/>
            <person name="Ling K.-S."/>
            <person name="Fei Z."/>
        </authorList>
    </citation>
    <scope>NUCLEOTIDE SEQUENCE [LARGE SCALE GENOMIC DNA]</scope>
    <source>
        <strain evidence="1 2">MEAM1</strain>
    </source>
</reference>
<dbReference type="EMBL" id="CP016303">
    <property type="protein sequence ID" value="ASX26072.1"/>
    <property type="molecule type" value="Genomic_DNA"/>
</dbReference>